<dbReference type="AlphaFoldDB" id="W7YIZ0"/>
<dbReference type="EMBL" id="BAVZ01000043">
    <property type="protein sequence ID" value="GAF10870.1"/>
    <property type="molecule type" value="Genomic_DNA"/>
</dbReference>
<proteinExistence type="predicted"/>
<accession>W7YIZ0</accession>
<gene>
    <name evidence="1" type="ORF">JCM16418_5098</name>
</gene>
<comment type="caution">
    <text evidence="1">The sequence shown here is derived from an EMBL/GenBank/DDBJ whole genome shotgun (WGS) entry which is preliminary data.</text>
</comment>
<keyword evidence="2" id="KW-1185">Reference proteome</keyword>
<evidence type="ECO:0000313" key="2">
    <source>
        <dbReference type="Proteomes" id="UP000019364"/>
    </source>
</evidence>
<protein>
    <submittedName>
        <fullName evidence="1">Uncharacterized protein</fullName>
    </submittedName>
</protein>
<evidence type="ECO:0000313" key="1">
    <source>
        <dbReference type="EMBL" id="GAF10870.1"/>
    </source>
</evidence>
<dbReference type="Proteomes" id="UP000019364">
    <property type="component" value="Unassembled WGS sequence"/>
</dbReference>
<sequence length="68" mass="7935">MKESKEKLHVVLVRYLEDGGDSFSDSKIKVFPCKSRIASELFEQYYEDNLPKTQLCSIEIAELPIYDF</sequence>
<reference evidence="1 2" key="1">
    <citation type="journal article" date="2014" name="Genome Announc.">
        <title>Draft Genome Sequence of Paenibacillus pini JCM 16418T, Isolated from the Rhizosphere of Pine Tree.</title>
        <authorList>
            <person name="Yuki M."/>
            <person name="Oshima K."/>
            <person name="Suda W."/>
            <person name="Oshida Y."/>
            <person name="Kitamura K."/>
            <person name="Iida Y."/>
            <person name="Hattori M."/>
            <person name="Ohkuma M."/>
        </authorList>
    </citation>
    <scope>NUCLEOTIDE SEQUENCE [LARGE SCALE GENOMIC DNA]</scope>
    <source>
        <strain evidence="1 2">JCM 16418</strain>
    </source>
</reference>
<organism evidence="1 2">
    <name type="scientific">Paenibacillus pini JCM 16418</name>
    <dbReference type="NCBI Taxonomy" id="1236976"/>
    <lineage>
        <taxon>Bacteria</taxon>
        <taxon>Bacillati</taxon>
        <taxon>Bacillota</taxon>
        <taxon>Bacilli</taxon>
        <taxon>Bacillales</taxon>
        <taxon>Paenibacillaceae</taxon>
        <taxon>Paenibacillus</taxon>
    </lineage>
</organism>
<name>W7YIZ0_9BACL</name>
<dbReference type="RefSeq" id="WP_036653707.1">
    <property type="nucleotide sequence ID" value="NZ_BAVZ01000043.1"/>
</dbReference>